<reference evidence="3 6" key="2">
    <citation type="submission" date="2020-08" db="EMBL/GenBank/DDBJ databases">
        <title>Genome public.</title>
        <authorList>
            <person name="Liu C."/>
            <person name="Sun Q."/>
        </authorList>
    </citation>
    <scope>NUCLEOTIDE SEQUENCE [LARGE SCALE GENOMIC DNA]</scope>
    <source>
        <strain evidence="3 6">426_9</strain>
    </source>
</reference>
<sequence>MKKEFWISSISAYLLVACSGNGSLPVVPSDSDLQFDNLAQTWDEGIPLGNATVGALVWQRDSALRLSLDRTDLWDLRPSDSISGPNNRFAWVREQVRKGDYLPVQQKFDWPYNALPAPSKIPGAALEFPLKMGKVSSVHLYLNNALCEVAWDSGTKLKTFVHASEPVGWFVFENLPDTVSPDIVAPRYNNPDEVANDNSHAGPALARLGYKQGTTRKDAGTATFHQEGWGGFSYDVVVRWEQKGGTLRGVWSLTSSLSEDRAEKETADAMKRGVETDYRSHMGFWRDYWAQSSVSLPDTVLQKQYDNEMYKFGSAAREDSYPVSLQAVWTADNGMLPPWKGDYHHDLNTQLSYWPSYIGNHLQEEMGYLNTLWNQRDVYKQYTRRYFETDGMNIPGVCTLTGEPMGGWIQYSMSPTVGAWLSQHFYLHWKYSADRVFLKERAYPFLKEVVTFLEQISEVGADGVRRLPLSSSPEIFDNSIDAWFKNMTNYDLALMRFAFGAASELASELNLTDEAVHWKAVGAELPEFALDEDGALAFAKGFPYNQSHRHFSHAMSIHPLGLIDWSQGEKSRQIIKATLKKLQDIGPDYWCGYSYSWFGNMKARAFDGEGAARELRTFAECFCLPNTFHANGDQTKSGKSKFTYRPFTLEGNFAFAAGIQEMLLQSHTGIIRVFPAIPASWQDVSFNKLRAMGAFLVSAEREGGRLRQIRIYPEQGGTLRLAIPEGSKISFVSGNKGEKQEQDGILTLETGKGETLTIGF</sequence>
<dbReference type="Pfam" id="PF21307">
    <property type="entry name" value="Glyco_hydro_95_C"/>
    <property type="match status" value="1"/>
</dbReference>
<dbReference type="InterPro" id="IPR008928">
    <property type="entry name" value="6-hairpin_glycosidase_sf"/>
</dbReference>
<protein>
    <recommendedName>
        <fullName evidence="7">Glycosyl hydrolase family 95 N-terminal domain-containing protein</fullName>
    </recommendedName>
</protein>
<dbReference type="Proteomes" id="UP000256321">
    <property type="component" value="Unassembled WGS sequence"/>
</dbReference>
<evidence type="ECO:0000313" key="6">
    <source>
        <dbReference type="Proteomes" id="UP000629596"/>
    </source>
</evidence>
<dbReference type="InterPro" id="IPR049053">
    <property type="entry name" value="AFCA-like_C"/>
</dbReference>
<evidence type="ECO:0000313" key="5">
    <source>
        <dbReference type="Proteomes" id="UP000256321"/>
    </source>
</evidence>
<dbReference type="Gene3D" id="1.50.10.10">
    <property type="match status" value="1"/>
</dbReference>
<evidence type="ECO:0000313" key="3">
    <source>
        <dbReference type="EMBL" id="MBC8600891.1"/>
    </source>
</evidence>
<dbReference type="GO" id="GO:0005975">
    <property type="term" value="P:carbohydrate metabolic process"/>
    <property type="evidence" value="ECO:0007669"/>
    <property type="project" value="InterPro"/>
</dbReference>
<proteinExistence type="predicted"/>
<comment type="caution">
    <text evidence="4">The sequence shown here is derived from an EMBL/GenBank/DDBJ whole genome shotgun (WGS) entry which is preliminary data.</text>
</comment>
<dbReference type="PANTHER" id="PTHR31084:SF0">
    <property type="entry name" value="ALPHA-L-FUCOSIDASE 2"/>
    <property type="match status" value="1"/>
</dbReference>
<dbReference type="PANTHER" id="PTHR31084">
    <property type="entry name" value="ALPHA-L-FUCOSIDASE 2"/>
    <property type="match status" value="1"/>
</dbReference>
<dbReference type="SUPFAM" id="SSF48208">
    <property type="entry name" value="Six-hairpin glycosidases"/>
    <property type="match status" value="1"/>
</dbReference>
<evidence type="ECO:0008006" key="7">
    <source>
        <dbReference type="Google" id="ProtNLM"/>
    </source>
</evidence>
<accession>A0A3D8HHL8</accession>
<dbReference type="InterPro" id="IPR012341">
    <property type="entry name" value="6hp_glycosidase-like_sf"/>
</dbReference>
<keyword evidence="6" id="KW-1185">Reference proteome</keyword>
<dbReference type="Proteomes" id="UP000629596">
    <property type="component" value="Unassembled WGS sequence"/>
</dbReference>
<dbReference type="EMBL" id="QREV01000006">
    <property type="protein sequence ID" value="RDU50373.1"/>
    <property type="molecule type" value="Genomic_DNA"/>
</dbReference>
<evidence type="ECO:0000259" key="2">
    <source>
        <dbReference type="Pfam" id="PF22124"/>
    </source>
</evidence>
<dbReference type="EMBL" id="JACRTI010000006">
    <property type="protein sequence ID" value="MBC8600891.1"/>
    <property type="molecule type" value="Genomic_DNA"/>
</dbReference>
<dbReference type="AlphaFoldDB" id="A0A3D8HHL8"/>
<organism evidence="4 5">
    <name type="scientific">Parabacteroides acidifaciens</name>
    <dbReference type="NCBI Taxonomy" id="2290935"/>
    <lineage>
        <taxon>Bacteria</taxon>
        <taxon>Pseudomonadati</taxon>
        <taxon>Bacteroidota</taxon>
        <taxon>Bacteroidia</taxon>
        <taxon>Bacteroidales</taxon>
        <taxon>Tannerellaceae</taxon>
        <taxon>Parabacteroides</taxon>
    </lineage>
</organism>
<gene>
    <name evidence="4" type="ORF">DWU89_04110</name>
    <name evidence="3" type="ORF">H8784_04055</name>
</gene>
<evidence type="ECO:0000313" key="4">
    <source>
        <dbReference type="EMBL" id="RDU50373.1"/>
    </source>
</evidence>
<dbReference type="Pfam" id="PF22124">
    <property type="entry name" value="Glyco_hydro_95_cat"/>
    <property type="match status" value="1"/>
</dbReference>
<dbReference type="InterPro" id="IPR054363">
    <property type="entry name" value="GH95_cat"/>
</dbReference>
<dbReference type="PROSITE" id="PS51257">
    <property type="entry name" value="PROKAR_LIPOPROTEIN"/>
    <property type="match status" value="1"/>
</dbReference>
<dbReference type="RefSeq" id="WP_115498410.1">
    <property type="nucleotide sequence ID" value="NZ_JACRTI010000006.1"/>
</dbReference>
<feature type="domain" description="Alpha fucosidase A-like C-terminal" evidence="1">
    <location>
        <begin position="665"/>
        <end position="758"/>
    </location>
</feature>
<feature type="domain" description="Glycosyl hydrolase family 95 catalytic" evidence="2">
    <location>
        <begin position="310"/>
        <end position="663"/>
    </location>
</feature>
<dbReference type="GO" id="GO:0004560">
    <property type="term" value="F:alpha-L-fucosidase activity"/>
    <property type="evidence" value="ECO:0007669"/>
    <property type="project" value="TreeGrafter"/>
</dbReference>
<name>A0A3D8HHL8_9BACT</name>
<reference evidence="4 5" key="1">
    <citation type="submission" date="2018-07" db="EMBL/GenBank/DDBJ databases">
        <title>Parabacteroides acidifaciens nov. sp., isolated from human feces.</title>
        <authorList>
            <person name="Wang Y.J."/>
        </authorList>
    </citation>
    <scope>NUCLEOTIDE SEQUENCE [LARGE SCALE GENOMIC DNA]</scope>
    <source>
        <strain evidence="4 5">426-9</strain>
    </source>
</reference>
<evidence type="ECO:0000259" key="1">
    <source>
        <dbReference type="Pfam" id="PF21307"/>
    </source>
</evidence>